<sequence length="400" mass="41626">MGARRRVAMLDPRGVAAARRRRAASRHPARRRPVRIRRAAARSRRCAAARGPACMTAPGTRARQPRMKSHMNDRNTPIHRIRLACTAALLACAAGAGTAQAAANCQNVSTAELGTLPDPFRIAADAPIGTVLWSKTGIEISASCMKTVASANFEATLYRWMADSDLTANGLGLYVTYNGNRGTGDASFPMGKIISSSLRPTTVSATIDVELVKIGATPSTPTPFPILSVLTALIGGPDKDYSKAARYVTYGFKNISFQATTCAPSTTQVAVDLGTHKLSKSSGLGSGIGTTSTSKVFTIGLKCDAQVAGSFAVHLTLDGNAYDASEGILSLSSSSTAQGVGIQLLGSDGNPVTLGKPWKVTDAPPSSTLSVPLAARYYQTGSGARPGTANGTATFTISYK</sequence>
<protein>
    <recommendedName>
        <fullName evidence="3">Fimbrial-type adhesion domain-containing protein</fullName>
    </recommendedName>
</protein>
<dbReference type="PANTHER" id="PTHR33420:SF3">
    <property type="entry name" value="FIMBRIAL SUBUNIT ELFA"/>
    <property type="match status" value="1"/>
</dbReference>
<dbReference type="Gene3D" id="2.60.40.1090">
    <property type="entry name" value="Fimbrial-type adhesion domain"/>
    <property type="match status" value="1"/>
</dbReference>
<gene>
    <name evidence="4" type="ORF">C5615_08080</name>
</gene>
<feature type="compositionally biased region" description="Basic residues" evidence="2">
    <location>
        <begin position="18"/>
        <end position="47"/>
    </location>
</feature>
<dbReference type="Proteomes" id="UP000238206">
    <property type="component" value="Unassembled WGS sequence"/>
</dbReference>
<proteinExistence type="predicted"/>
<evidence type="ECO:0000259" key="3">
    <source>
        <dbReference type="Pfam" id="PF00419"/>
    </source>
</evidence>
<dbReference type="AlphaFoldDB" id="A0A2S8IYG8"/>
<dbReference type="PANTHER" id="PTHR33420">
    <property type="entry name" value="FIMBRIAL SUBUNIT ELFA-RELATED"/>
    <property type="match status" value="1"/>
</dbReference>
<dbReference type="InterPro" id="IPR008966">
    <property type="entry name" value="Adhesion_dom_sf"/>
</dbReference>
<evidence type="ECO:0000256" key="1">
    <source>
        <dbReference type="ARBA" id="ARBA00022729"/>
    </source>
</evidence>
<dbReference type="SUPFAM" id="SSF49401">
    <property type="entry name" value="Bacterial adhesins"/>
    <property type="match status" value="1"/>
</dbReference>
<dbReference type="InterPro" id="IPR050263">
    <property type="entry name" value="Bact_Fimbrial_Adh_Pro"/>
</dbReference>
<feature type="domain" description="Fimbrial-type adhesion" evidence="3">
    <location>
        <begin position="259"/>
        <end position="400"/>
    </location>
</feature>
<evidence type="ECO:0000313" key="5">
    <source>
        <dbReference type="Proteomes" id="UP000238206"/>
    </source>
</evidence>
<accession>A0A2S8IYG8</accession>
<evidence type="ECO:0000256" key="2">
    <source>
        <dbReference type="SAM" id="MobiDB-lite"/>
    </source>
</evidence>
<feature type="region of interest" description="Disordered" evidence="2">
    <location>
        <begin position="1"/>
        <end position="71"/>
    </location>
</feature>
<comment type="caution">
    <text evidence="4">The sequence shown here is derived from an EMBL/GenBank/DDBJ whole genome shotgun (WGS) entry which is preliminary data.</text>
</comment>
<dbReference type="GO" id="GO:0009289">
    <property type="term" value="C:pilus"/>
    <property type="evidence" value="ECO:0007669"/>
    <property type="project" value="InterPro"/>
</dbReference>
<dbReference type="EMBL" id="PUIQ01000008">
    <property type="protein sequence ID" value="PQP19841.1"/>
    <property type="molecule type" value="Genomic_DNA"/>
</dbReference>
<keyword evidence="1" id="KW-0732">Signal</keyword>
<organism evidence="4 5">
    <name type="scientific">Burkholderia cepacia</name>
    <name type="common">Pseudomonas cepacia</name>
    <dbReference type="NCBI Taxonomy" id="292"/>
    <lineage>
        <taxon>Bacteria</taxon>
        <taxon>Pseudomonadati</taxon>
        <taxon>Pseudomonadota</taxon>
        <taxon>Betaproteobacteria</taxon>
        <taxon>Burkholderiales</taxon>
        <taxon>Burkholderiaceae</taxon>
        <taxon>Burkholderia</taxon>
        <taxon>Burkholderia cepacia complex</taxon>
    </lineage>
</organism>
<evidence type="ECO:0000313" key="4">
    <source>
        <dbReference type="EMBL" id="PQP19841.1"/>
    </source>
</evidence>
<reference evidence="4 5" key="1">
    <citation type="submission" date="2018-02" db="EMBL/GenBank/DDBJ databases">
        <title>Draft genome sequencing of Burkholderia cepacia Y14-15.</title>
        <authorList>
            <person name="Zheng B.-X."/>
        </authorList>
    </citation>
    <scope>NUCLEOTIDE SEQUENCE [LARGE SCALE GENOMIC DNA]</scope>
    <source>
        <strain evidence="4 5">Y14-15</strain>
    </source>
</reference>
<dbReference type="InterPro" id="IPR036937">
    <property type="entry name" value="Adhesion_dom_fimbrial_sf"/>
</dbReference>
<dbReference type="InterPro" id="IPR000259">
    <property type="entry name" value="Adhesion_dom_fimbrial"/>
</dbReference>
<dbReference type="Pfam" id="PF00419">
    <property type="entry name" value="Fimbrial"/>
    <property type="match status" value="1"/>
</dbReference>
<name>A0A2S8IYG8_BURCE</name>
<dbReference type="GO" id="GO:0043709">
    <property type="term" value="P:cell adhesion involved in single-species biofilm formation"/>
    <property type="evidence" value="ECO:0007669"/>
    <property type="project" value="TreeGrafter"/>
</dbReference>